<feature type="domain" description="PUA" evidence="9">
    <location>
        <begin position="5"/>
        <end position="89"/>
    </location>
</feature>
<keyword evidence="2" id="KW-0963">Cytoplasm</keyword>
<proteinExistence type="inferred from homology"/>
<dbReference type="GO" id="GO:0006364">
    <property type="term" value="P:rRNA processing"/>
    <property type="evidence" value="ECO:0007669"/>
    <property type="project" value="UniProtKB-KW"/>
</dbReference>
<dbReference type="PANTHER" id="PTHR42873:SF1">
    <property type="entry name" value="S-ADENOSYLMETHIONINE-DEPENDENT METHYLTRANSFERASE DOMAIN-CONTAINING PROTEIN"/>
    <property type="match status" value="1"/>
</dbReference>
<sequence>MTERPQLVLKQGKEQSLSRFHPWVFSGAVKGVKGPELTEGDIVEVLDSEDNFLAIGHYIIGSIAVRILSFNQEVIDYDFWKNRIQKAFDLRCAVGLADNANTNAFRLVHGEGDYLPGLIIDFYNGTAVVQMHTVGMYLVKDLIAKALQEVLGDRLKSVFNKSEGTMPYKADVEPVNGYIYGKSSEKIALENGLKFKVDWERGQKTGFFVDQRDNRSLIEHYSSNREVLNMFCYTGGFSFYAMRGGAKVVHSVDSSERAIQITNDNVELNFPGDKRHEAFAVDAFKYLNKIKNKYDLIILDPPAFAKHINVVKNALQGYRRLNAKALEQIRPGGILFTFSCSQVITKEQFRTMVFSAAARAGRKVRILQQLTQPADHPVDIYHPEGEYLKGLVVYVE</sequence>
<dbReference type="Pfam" id="PF17785">
    <property type="entry name" value="PUA_3"/>
    <property type="match status" value="1"/>
</dbReference>
<dbReference type="Gene3D" id="2.30.130.10">
    <property type="entry name" value="PUA domain"/>
    <property type="match status" value="1"/>
</dbReference>
<keyword evidence="11" id="KW-1185">Reference proteome</keyword>
<dbReference type="RefSeq" id="WP_212191252.1">
    <property type="nucleotide sequence ID" value="NZ_JAGTAR010000017.1"/>
</dbReference>
<comment type="subcellular location">
    <subcellularLocation>
        <location evidence="1">Cytoplasm</location>
    </subcellularLocation>
</comment>
<dbReference type="Pfam" id="PF10672">
    <property type="entry name" value="Methyltrans_SAM"/>
    <property type="match status" value="1"/>
</dbReference>
<dbReference type="SMART" id="SM00359">
    <property type="entry name" value="PUA"/>
    <property type="match status" value="1"/>
</dbReference>
<evidence type="ECO:0000256" key="3">
    <source>
        <dbReference type="ARBA" id="ARBA00022552"/>
    </source>
</evidence>
<dbReference type="Gene3D" id="3.30.750.80">
    <property type="entry name" value="RNA methyltransferase domain (HRMD) like"/>
    <property type="match status" value="1"/>
</dbReference>
<dbReference type="PROSITE" id="PS50890">
    <property type="entry name" value="PUA"/>
    <property type="match status" value="1"/>
</dbReference>
<dbReference type="SUPFAM" id="SSF88697">
    <property type="entry name" value="PUA domain-like"/>
    <property type="match status" value="1"/>
</dbReference>
<comment type="similarity">
    <text evidence="8">Belongs to the methyltransferase superfamily. RlmI family.</text>
</comment>
<evidence type="ECO:0000256" key="5">
    <source>
        <dbReference type="ARBA" id="ARBA00022679"/>
    </source>
</evidence>
<dbReference type="Proteomes" id="UP000679220">
    <property type="component" value="Unassembled WGS sequence"/>
</dbReference>
<organism evidence="10 11">
    <name type="scientific">Carboxylicivirga sediminis</name>
    <dbReference type="NCBI Taxonomy" id="2006564"/>
    <lineage>
        <taxon>Bacteria</taxon>
        <taxon>Pseudomonadati</taxon>
        <taxon>Bacteroidota</taxon>
        <taxon>Bacteroidia</taxon>
        <taxon>Marinilabiliales</taxon>
        <taxon>Marinilabiliaceae</taxon>
        <taxon>Carboxylicivirga</taxon>
    </lineage>
</organism>
<gene>
    <name evidence="10" type="ORF">KDU71_12010</name>
</gene>
<dbReference type="EMBL" id="JAGTAR010000017">
    <property type="protein sequence ID" value="MBR8536286.1"/>
    <property type="molecule type" value="Genomic_DNA"/>
</dbReference>
<comment type="caution">
    <text evidence="10">The sequence shown here is derived from an EMBL/GenBank/DDBJ whole genome shotgun (WGS) entry which is preliminary data.</text>
</comment>
<reference evidence="10" key="2">
    <citation type="submission" date="2021-04" db="EMBL/GenBank/DDBJ databases">
        <authorList>
            <person name="Zhang T."/>
            <person name="Zhang Y."/>
            <person name="Lu D."/>
            <person name="Zuo D."/>
            <person name="Du Z."/>
        </authorList>
    </citation>
    <scope>NUCLEOTIDE SEQUENCE</scope>
    <source>
        <strain evidence="10">JR1</strain>
    </source>
</reference>
<dbReference type="InterPro" id="IPR029063">
    <property type="entry name" value="SAM-dependent_MTases_sf"/>
</dbReference>
<dbReference type="GO" id="GO:0032259">
    <property type="term" value="P:methylation"/>
    <property type="evidence" value="ECO:0007669"/>
    <property type="project" value="UniProtKB-KW"/>
</dbReference>
<dbReference type="InterPro" id="IPR019614">
    <property type="entry name" value="SAM-dep_methyl-trfase"/>
</dbReference>
<keyword evidence="7" id="KW-0694">RNA-binding</keyword>
<dbReference type="CDD" id="cd02440">
    <property type="entry name" value="AdoMet_MTases"/>
    <property type="match status" value="1"/>
</dbReference>
<dbReference type="CDD" id="cd11572">
    <property type="entry name" value="RlmI_M_like"/>
    <property type="match status" value="1"/>
</dbReference>
<keyword evidence="6" id="KW-0949">S-adenosyl-L-methionine</keyword>
<protein>
    <submittedName>
        <fullName evidence="10">Class I SAM-dependent rRNA methyltransferase</fullName>
    </submittedName>
</protein>
<evidence type="ECO:0000256" key="2">
    <source>
        <dbReference type="ARBA" id="ARBA00022490"/>
    </source>
</evidence>
<dbReference type="InterPro" id="IPR002478">
    <property type="entry name" value="PUA"/>
</dbReference>
<evidence type="ECO:0000313" key="10">
    <source>
        <dbReference type="EMBL" id="MBR8536286.1"/>
    </source>
</evidence>
<evidence type="ECO:0000256" key="6">
    <source>
        <dbReference type="ARBA" id="ARBA00022691"/>
    </source>
</evidence>
<accession>A0A941F3X3</accession>
<evidence type="ECO:0000313" key="11">
    <source>
        <dbReference type="Proteomes" id="UP000679220"/>
    </source>
</evidence>
<dbReference type="GO" id="GO:0003723">
    <property type="term" value="F:RNA binding"/>
    <property type="evidence" value="ECO:0007669"/>
    <property type="project" value="UniProtKB-KW"/>
</dbReference>
<dbReference type="CDD" id="cd21153">
    <property type="entry name" value="PUA_RlmI"/>
    <property type="match status" value="1"/>
</dbReference>
<dbReference type="SUPFAM" id="SSF53335">
    <property type="entry name" value="S-adenosyl-L-methionine-dependent methyltransferases"/>
    <property type="match status" value="1"/>
</dbReference>
<dbReference type="InterPro" id="IPR041532">
    <property type="entry name" value="RlmI-like_PUA"/>
</dbReference>
<keyword evidence="5" id="KW-0808">Transferase</keyword>
<name>A0A941F3X3_9BACT</name>
<evidence type="ECO:0000256" key="4">
    <source>
        <dbReference type="ARBA" id="ARBA00022603"/>
    </source>
</evidence>
<dbReference type="Gene3D" id="3.40.50.150">
    <property type="entry name" value="Vaccinia Virus protein VP39"/>
    <property type="match status" value="1"/>
</dbReference>
<dbReference type="GO" id="GO:0008168">
    <property type="term" value="F:methyltransferase activity"/>
    <property type="evidence" value="ECO:0007669"/>
    <property type="project" value="UniProtKB-KW"/>
</dbReference>
<reference evidence="10" key="1">
    <citation type="journal article" date="2018" name="Int. J. Syst. Evol. Microbiol.">
        <title>Carboxylicivirga sediminis sp. nov., isolated from coastal sediment.</title>
        <authorList>
            <person name="Wang F.Q."/>
            <person name="Ren L.H."/>
            <person name="Zou R.J."/>
            <person name="Sun Y.Z."/>
            <person name="Liu X.J."/>
            <person name="Jiang F."/>
            <person name="Liu L.J."/>
        </authorList>
    </citation>
    <scope>NUCLEOTIDE SEQUENCE</scope>
    <source>
        <strain evidence="10">JR1</strain>
    </source>
</reference>
<dbReference type="InterPro" id="IPR036974">
    <property type="entry name" value="PUA_sf"/>
</dbReference>
<dbReference type="PANTHER" id="PTHR42873">
    <property type="entry name" value="RIBOSOMAL RNA LARGE SUBUNIT METHYLTRANSFERASE"/>
    <property type="match status" value="1"/>
</dbReference>
<keyword evidence="4 10" id="KW-0489">Methyltransferase</keyword>
<dbReference type="GO" id="GO:0005737">
    <property type="term" value="C:cytoplasm"/>
    <property type="evidence" value="ECO:0007669"/>
    <property type="project" value="UniProtKB-SubCell"/>
</dbReference>
<evidence type="ECO:0000256" key="1">
    <source>
        <dbReference type="ARBA" id="ARBA00004496"/>
    </source>
</evidence>
<evidence type="ECO:0000256" key="7">
    <source>
        <dbReference type="ARBA" id="ARBA00022884"/>
    </source>
</evidence>
<evidence type="ECO:0000256" key="8">
    <source>
        <dbReference type="ARBA" id="ARBA00038091"/>
    </source>
</evidence>
<dbReference type="AlphaFoldDB" id="A0A941F3X3"/>
<dbReference type="InterPro" id="IPR015947">
    <property type="entry name" value="PUA-like_sf"/>
</dbReference>
<keyword evidence="3" id="KW-0698">rRNA processing</keyword>
<evidence type="ECO:0000259" key="9">
    <source>
        <dbReference type="SMART" id="SM00359"/>
    </source>
</evidence>